<dbReference type="InterPro" id="IPR012340">
    <property type="entry name" value="NA-bd_OB-fold"/>
</dbReference>
<dbReference type="InterPro" id="IPR000266">
    <property type="entry name" value="Ribosomal_uS17"/>
</dbReference>
<name>A0AAJ0BCT0_9PEZI</name>
<dbReference type="GO" id="GO:0005739">
    <property type="term" value="C:mitochondrion"/>
    <property type="evidence" value="ECO:0007669"/>
    <property type="project" value="TreeGrafter"/>
</dbReference>
<gene>
    <name evidence="5" type="ORF">QBC47DRAFT_386473</name>
</gene>
<dbReference type="AlphaFoldDB" id="A0AAJ0BCT0"/>
<reference evidence="5" key="1">
    <citation type="submission" date="2023-06" db="EMBL/GenBank/DDBJ databases">
        <title>Genome-scale phylogeny and comparative genomics of the fungal order Sordariales.</title>
        <authorList>
            <consortium name="Lawrence Berkeley National Laboratory"/>
            <person name="Hensen N."/>
            <person name="Bonometti L."/>
            <person name="Westerberg I."/>
            <person name="Brannstrom I.O."/>
            <person name="Guillou S."/>
            <person name="Cros-Aarteil S."/>
            <person name="Calhoun S."/>
            <person name="Haridas S."/>
            <person name="Kuo A."/>
            <person name="Mondo S."/>
            <person name="Pangilinan J."/>
            <person name="Riley R."/>
            <person name="Labutti K."/>
            <person name="Andreopoulos B."/>
            <person name="Lipzen A."/>
            <person name="Chen C."/>
            <person name="Yanf M."/>
            <person name="Daum C."/>
            <person name="Ng V."/>
            <person name="Clum A."/>
            <person name="Steindorff A."/>
            <person name="Ohm R."/>
            <person name="Martin F."/>
            <person name="Silar P."/>
            <person name="Natvig D."/>
            <person name="Lalanne C."/>
            <person name="Gautier V."/>
            <person name="Ament-Velasquez S.L."/>
            <person name="Kruys A."/>
            <person name="Hutchinson M.I."/>
            <person name="Powell A.J."/>
            <person name="Barry K."/>
            <person name="Miller A.N."/>
            <person name="Grigoriev I.V."/>
            <person name="Debuchy R."/>
            <person name="Gladieux P."/>
            <person name="Thoren M.H."/>
            <person name="Johannesson H."/>
        </authorList>
    </citation>
    <scope>NUCLEOTIDE SEQUENCE</scope>
    <source>
        <strain evidence="5">PSN4</strain>
    </source>
</reference>
<keyword evidence="6" id="KW-1185">Reference proteome</keyword>
<comment type="similarity">
    <text evidence="1">Belongs to the universal ribosomal protein uS17 family.</text>
</comment>
<protein>
    <recommendedName>
        <fullName evidence="7">Ribosomal protein S17</fullName>
    </recommendedName>
</protein>
<feature type="region of interest" description="Disordered" evidence="4">
    <location>
        <begin position="141"/>
        <end position="178"/>
    </location>
</feature>
<evidence type="ECO:0000256" key="1">
    <source>
        <dbReference type="ARBA" id="ARBA00010254"/>
    </source>
</evidence>
<dbReference type="SUPFAM" id="SSF50249">
    <property type="entry name" value="Nucleic acid-binding proteins"/>
    <property type="match status" value="1"/>
</dbReference>
<comment type="caution">
    <text evidence="5">The sequence shown here is derived from an EMBL/GenBank/DDBJ whole genome shotgun (WGS) entry which is preliminary data.</text>
</comment>
<proteinExistence type="inferred from homology"/>
<dbReference type="EMBL" id="MU839837">
    <property type="protein sequence ID" value="KAK1753471.1"/>
    <property type="molecule type" value="Genomic_DNA"/>
</dbReference>
<dbReference type="Proteomes" id="UP001239445">
    <property type="component" value="Unassembled WGS sequence"/>
</dbReference>
<organism evidence="5 6">
    <name type="scientific">Echria macrotheca</name>
    <dbReference type="NCBI Taxonomy" id="438768"/>
    <lineage>
        <taxon>Eukaryota</taxon>
        <taxon>Fungi</taxon>
        <taxon>Dikarya</taxon>
        <taxon>Ascomycota</taxon>
        <taxon>Pezizomycotina</taxon>
        <taxon>Sordariomycetes</taxon>
        <taxon>Sordariomycetidae</taxon>
        <taxon>Sordariales</taxon>
        <taxon>Schizotheciaceae</taxon>
        <taxon>Echria</taxon>
    </lineage>
</organism>
<feature type="compositionally biased region" description="Basic and acidic residues" evidence="4">
    <location>
        <begin position="141"/>
        <end position="158"/>
    </location>
</feature>
<evidence type="ECO:0000313" key="5">
    <source>
        <dbReference type="EMBL" id="KAK1753471.1"/>
    </source>
</evidence>
<dbReference type="Pfam" id="PF00366">
    <property type="entry name" value="Ribosomal_S17"/>
    <property type="match status" value="1"/>
</dbReference>
<sequence>MASLATTATNVARRRFKELHGVVVTAGLMSKTVKVQVGGQKWNKFLQKYFNDPRTYLVHDPNDSLRAGDVVAIEPGWRVSKSKRHVVKHIVKPAGVPIEERPPIPTEEERLAERAAERLAKDERRARKKAAEAAESALERAERMLSKARKEVAARERMMGLGNPTRRQGGLSVESEVD</sequence>
<dbReference type="GO" id="GO:0003735">
    <property type="term" value="F:structural constituent of ribosome"/>
    <property type="evidence" value="ECO:0007669"/>
    <property type="project" value="InterPro"/>
</dbReference>
<evidence type="ECO:0000256" key="4">
    <source>
        <dbReference type="SAM" id="MobiDB-lite"/>
    </source>
</evidence>
<dbReference type="GO" id="GO:0006412">
    <property type="term" value="P:translation"/>
    <property type="evidence" value="ECO:0007669"/>
    <property type="project" value="InterPro"/>
</dbReference>
<evidence type="ECO:0000256" key="3">
    <source>
        <dbReference type="ARBA" id="ARBA00023274"/>
    </source>
</evidence>
<dbReference type="GO" id="GO:1990904">
    <property type="term" value="C:ribonucleoprotein complex"/>
    <property type="evidence" value="ECO:0007669"/>
    <property type="project" value="UniProtKB-KW"/>
</dbReference>
<evidence type="ECO:0008006" key="7">
    <source>
        <dbReference type="Google" id="ProtNLM"/>
    </source>
</evidence>
<evidence type="ECO:0000256" key="2">
    <source>
        <dbReference type="ARBA" id="ARBA00022980"/>
    </source>
</evidence>
<keyword evidence="3" id="KW-0687">Ribonucleoprotein</keyword>
<evidence type="ECO:0000313" key="6">
    <source>
        <dbReference type="Proteomes" id="UP001239445"/>
    </source>
</evidence>
<dbReference type="PANTHER" id="PTHR10744">
    <property type="entry name" value="40S RIBOSOMAL PROTEIN S11 FAMILY MEMBER"/>
    <property type="match status" value="1"/>
</dbReference>
<keyword evidence="2" id="KW-0689">Ribosomal protein</keyword>
<dbReference type="PANTHER" id="PTHR10744:SF1">
    <property type="entry name" value="SMALL RIBOSOMAL SUBUNIT PROTEIN US17M"/>
    <property type="match status" value="1"/>
</dbReference>
<dbReference type="Gene3D" id="2.40.50.140">
    <property type="entry name" value="Nucleic acid-binding proteins"/>
    <property type="match status" value="1"/>
</dbReference>
<dbReference type="GO" id="GO:0005840">
    <property type="term" value="C:ribosome"/>
    <property type="evidence" value="ECO:0007669"/>
    <property type="project" value="UniProtKB-KW"/>
</dbReference>
<accession>A0AAJ0BCT0</accession>
<dbReference type="CDD" id="cd00364">
    <property type="entry name" value="Ribosomal_uS17"/>
    <property type="match status" value="1"/>
</dbReference>